<evidence type="ECO:0000259" key="1">
    <source>
        <dbReference type="Pfam" id="PF14216"/>
    </source>
</evidence>
<dbReference type="InterPro" id="IPR025475">
    <property type="entry name" value="DUF4326"/>
</dbReference>
<evidence type="ECO:0000313" key="2">
    <source>
        <dbReference type="EMBL" id="KAA6323141.1"/>
    </source>
</evidence>
<organism evidence="2">
    <name type="scientific">termite gut metagenome</name>
    <dbReference type="NCBI Taxonomy" id="433724"/>
    <lineage>
        <taxon>unclassified sequences</taxon>
        <taxon>metagenomes</taxon>
        <taxon>organismal metagenomes</taxon>
    </lineage>
</organism>
<comment type="caution">
    <text evidence="2">The sequence shown here is derived from an EMBL/GenBank/DDBJ whole genome shotgun (WGS) entry which is preliminary data.</text>
</comment>
<dbReference type="AlphaFoldDB" id="A0A5J4QQ32"/>
<dbReference type="Pfam" id="PF14216">
    <property type="entry name" value="DUF4326"/>
    <property type="match status" value="1"/>
</dbReference>
<gene>
    <name evidence="2" type="ORF">EZS27_027390</name>
</gene>
<name>A0A5J4QQ32_9ZZZZ</name>
<protein>
    <recommendedName>
        <fullName evidence="1">DUF4326 domain-containing protein</fullName>
    </recommendedName>
</protein>
<accession>A0A5J4QQ32</accession>
<reference evidence="2" key="1">
    <citation type="submission" date="2019-03" db="EMBL/GenBank/DDBJ databases">
        <title>Single cell metagenomics reveals metabolic interactions within the superorganism composed of flagellate Streblomastix strix and complex community of Bacteroidetes bacteria on its surface.</title>
        <authorList>
            <person name="Treitli S.C."/>
            <person name="Kolisko M."/>
            <person name="Husnik F."/>
            <person name="Keeling P."/>
            <person name="Hampl V."/>
        </authorList>
    </citation>
    <scope>NUCLEOTIDE SEQUENCE</scope>
    <source>
        <strain evidence="2">STM</strain>
    </source>
</reference>
<dbReference type="EMBL" id="SNRY01002874">
    <property type="protein sequence ID" value="KAA6323141.1"/>
    <property type="molecule type" value="Genomic_DNA"/>
</dbReference>
<sequence length="120" mass="14256">MINFILYNKDTEEHYGDNVFYIGKGSMLANPYTHEPDKDTDERCIKNSRVEAVNAYEKYFYWCMKNKPEFKMEFDSLKNACKSGQTIYVGCHCHPKKCHGDFIKKKIREQVIKEELQEKI</sequence>
<proteinExistence type="predicted"/>
<feature type="domain" description="DUF4326" evidence="1">
    <location>
        <begin position="15"/>
        <end position="104"/>
    </location>
</feature>